<protein>
    <submittedName>
        <fullName evidence="2">Uncharacterized protein</fullName>
    </submittedName>
</protein>
<accession>A0A9Q0U6L0</accession>
<evidence type="ECO:0000313" key="3">
    <source>
        <dbReference type="Proteomes" id="UP001151529"/>
    </source>
</evidence>
<reference evidence="2" key="1">
    <citation type="submission" date="2022-11" db="EMBL/GenBank/DDBJ databases">
        <authorList>
            <person name="Hyden B.L."/>
            <person name="Feng K."/>
            <person name="Yates T."/>
            <person name="Jawdy S."/>
            <person name="Smart L.B."/>
            <person name="Muchero W."/>
        </authorList>
    </citation>
    <scope>NUCLEOTIDE SEQUENCE</scope>
    <source>
        <tissue evidence="2">Shoot tip</tissue>
    </source>
</reference>
<keyword evidence="3" id="KW-1185">Reference proteome</keyword>
<comment type="caution">
    <text evidence="2">The sequence shown here is derived from an EMBL/GenBank/DDBJ whole genome shotgun (WGS) entry which is preliminary data.</text>
</comment>
<reference evidence="2" key="2">
    <citation type="journal article" date="2023" name="Int. J. Mol. Sci.">
        <title>De Novo Assembly and Annotation of 11 Diverse Shrub Willow (Salix) Genomes Reveals Novel Gene Organization in Sex-Linked Regions.</title>
        <authorList>
            <person name="Hyden B."/>
            <person name="Feng K."/>
            <person name="Yates T.B."/>
            <person name="Jawdy S."/>
            <person name="Cereghino C."/>
            <person name="Smart L.B."/>
            <person name="Muchero W."/>
        </authorList>
    </citation>
    <scope>NUCLEOTIDE SEQUENCE [LARGE SCALE GENOMIC DNA]</scope>
    <source>
        <tissue evidence="2">Shoot tip</tissue>
    </source>
</reference>
<feature type="compositionally biased region" description="Basic and acidic residues" evidence="1">
    <location>
        <begin position="34"/>
        <end position="48"/>
    </location>
</feature>
<dbReference type="AlphaFoldDB" id="A0A9Q0U6L0"/>
<gene>
    <name evidence="2" type="ORF">OIU85_022336</name>
</gene>
<evidence type="ECO:0000313" key="2">
    <source>
        <dbReference type="EMBL" id="KAJ6724399.1"/>
    </source>
</evidence>
<dbReference type="Proteomes" id="UP001151529">
    <property type="component" value="Chromosome 11"/>
</dbReference>
<name>A0A9Q0U6L0_SALVM</name>
<proteinExistence type="predicted"/>
<feature type="compositionally biased region" description="Low complexity" evidence="1">
    <location>
        <begin position="17"/>
        <end position="32"/>
    </location>
</feature>
<evidence type="ECO:0000256" key="1">
    <source>
        <dbReference type="SAM" id="MobiDB-lite"/>
    </source>
</evidence>
<sequence length="90" mass="10245">MWTTVMEGRRSCEGEEGSSSIGSAILGADGSSQESEKLTDVEQRREEGSWEMGLQGRRGEMGDHLRDGYAIWEERFRAKKREEESWEMGV</sequence>
<feature type="region of interest" description="Disordered" evidence="1">
    <location>
        <begin position="1"/>
        <end position="61"/>
    </location>
</feature>
<dbReference type="EMBL" id="JAPFFL010000005">
    <property type="protein sequence ID" value="KAJ6724399.1"/>
    <property type="molecule type" value="Genomic_DNA"/>
</dbReference>
<organism evidence="2 3">
    <name type="scientific">Salix viminalis</name>
    <name type="common">Common osier</name>
    <name type="synonym">Basket willow</name>
    <dbReference type="NCBI Taxonomy" id="40686"/>
    <lineage>
        <taxon>Eukaryota</taxon>
        <taxon>Viridiplantae</taxon>
        <taxon>Streptophyta</taxon>
        <taxon>Embryophyta</taxon>
        <taxon>Tracheophyta</taxon>
        <taxon>Spermatophyta</taxon>
        <taxon>Magnoliopsida</taxon>
        <taxon>eudicotyledons</taxon>
        <taxon>Gunneridae</taxon>
        <taxon>Pentapetalae</taxon>
        <taxon>rosids</taxon>
        <taxon>fabids</taxon>
        <taxon>Malpighiales</taxon>
        <taxon>Salicaceae</taxon>
        <taxon>Saliceae</taxon>
        <taxon>Salix</taxon>
    </lineage>
</organism>